<dbReference type="Proteomes" id="UP000651050">
    <property type="component" value="Unassembled WGS sequence"/>
</dbReference>
<evidence type="ECO:0000313" key="3">
    <source>
        <dbReference type="EMBL" id="MBG9389991.1"/>
    </source>
</evidence>
<feature type="chain" id="PRO_5037509135" evidence="1">
    <location>
        <begin position="20"/>
        <end position="166"/>
    </location>
</feature>
<name>A0A931H7A8_9BURK</name>
<feature type="signal peptide" evidence="1">
    <location>
        <begin position="1"/>
        <end position="19"/>
    </location>
</feature>
<protein>
    <submittedName>
        <fullName evidence="3">CNP1-like family protein</fullName>
    </submittedName>
</protein>
<dbReference type="InterPro" id="IPR014861">
    <property type="entry name" value="CNP1-like_dom"/>
</dbReference>
<feature type="domain" description="CNP1-like uncharacterised" evidence="2">
    <location>
        <begin position="25"/>
        <end position="156"/>
    </location>
</feature>
<accession>A0A931H7A8</accession>
<keyword evidence="4" id="KW-1185">Reference proteome</keyword>
<reference evidence="3" key="1">
    <citation type="submission" date="2020-11" db="EMBL/GenBank/DDBJ databases">
        <title>Bacterial whole genome sequence for Caenimonas sp. DR4.4.</title>
        <authorList>
            <person name="Le V."/>
            <person name="Ko S.-R."/>
            <person name="Ahn C.-Y."/>
            <person name="Oh H.-M."/>
        </authorList>
    </citation>
    <scope>NUCLEOTIDE SEQUENCE</scope>
    <source>
        <strain evidence="3">DR4.4</strain>
    </source>
</reference>
<organism evidence="3 4">
    <name type="scientific">Caenimonas aquaedulcis</name>
    <dbReference type="NCBI Taxonomy" id="2793270"/>
    <lineage>
        <taxon>Bacteria</taxon>
        <taxon>Pseudomonadati</taxon>
        <taxon>Pseudomonadota</taxon>
        <taxon>Betaproteobacteria</taxon>
        <taxon>Burkholderiales</taxon>
        <taxon>Comamonadaceae</taxon>
        <taxon>Caenimonas</taxon>
    </lineage>
</organism>
<dbReference type="RefSeq" id="WP_196987757.1">
    <property type="nucleotide sequence ID" value="NZ_JADWYS010000001.1"/>
</dbReference>
<dbReference type="EMBL" id="JADWYS010000001">
    <property type="protein sequence ID" value="MBG9389991.1"/>
    <property type="molecule type" value="Genomic_DNA"/>
</dbReference>
<evidence type="ECO:0000259" key="2">
    <source>
        <dbReference type="Pfam" id="PF08750"/>
    </source>
</evidence>
<sequence length="166" mass="17611">MRRSLVALALTACALASHAQLNPVDPDWKEVEAPPPGALVVDGAIPLEMPRSLLRFGVAPASVSIGADGIVRYVVVATSASGAVNGLYEGIRCNTGEFKVYARHNPGSGWVIAKDAQWKSLHETHVSAHSLAIARTGACIGHGTNQTASAILRDLRRPADRRFEQP</sequence>
<comment type="caution">
    <text evidence="3">The sequence shown here is derived from an EMBL/GenBank/DDBJ whole genome shotgun (WGS) entry which is preliminary data.</text>
</comment>
<evidence type="ECO:0000313" key="4">
    <source>
        <dbReference type="Proteomes" id="UP000651050"/>
    </source>
</evidence>
<dbReference type="AlphaFoldDB" id="A0A931H7A8"/>
<proteinExistence type="predicted"/>
<dbReference type="Pfam" id="PF08750">
    <property type="entry name" value="CNP1"/>
    <property type="match status" value="1"/>
</dbReference>
<gene>
    <name evidence="3" type="ORF">I5803_18315</name>
</gene>
<evidence type="ECO:0000256" key="1">
    <source>
        <dbReference type="SAM" id="SignalP"/>
    </source>
</evidence>
<keyword evidence="1" id="KW-0732">Signal</keyword>